<feature type="region of interest" description="Disordered" evidence="1">
    <location>
        <begin position="1"/>
        <end position="24"/>
    </location>
</feature>
<keyword evidence="2" id="KW-1133">Transmembrane helix</keyword>
<sequence>MGGADDSKKAPETQMHQTLSDRNKIEETLYRRRSQLPLASQRIFSSLFVVVVALCRRVQQRARAISRSHKQTPIHLHCAEPSSHLTPHNFARSFHFCVAS</sequence>
<accession>A0A6A5KKC5</accession>
<dbReference type="Proteomes" id="UP000800040">
    <property type="component" value="Unassembled WGS sequence"/>
</dbReference>
<dbReference type="EMBL" id="ML975310">
    <property type="protein sequence ID" value="KAF1833913.1"/>
    <property type="molecule type" value="Genomic_DNA"/>
</dbReference>
<feature type="transmembrane region" description="Helical" evidence="2">
    <location>
        <begin position="39"/>
        <end position="58"/>
    </location>
</feature>
<keyword evidence="2" id="KW-0472">Membrane</keyword>
<evidence type="ECO:0000313" key="3">
    <source>
        <dbReference type="EMBL" id="KAF1833913.1"/>
    </source>
</evidence>
<evidence type="ECO:0000313" key="4">
    <source>
        <dbReference type="Proteomes" id="UP000800040"/>
    </source>
</evidence>
<keyword evidence="4" id="KW-1185">Reference proteome</keyword>
<keyword evidence="2" id="KW-0812">Transmembrane</keyword>
<protein>
    <submittedName>
        <fullName evidence="3">Uncharacterized protein</fullName>
    </submittedName>
</protein>
<organism evidence="3 4">
    <name type="scientific">Decorospora gaudefroyi</name>
    <dbReference type="NCBI Taxonomy" id="184978"/>
    <lineage>
        <taxon>Eukaryota</taxon>
        <taxon>Fungi</taxon>
        <taxon>Dikarya</taxon>
        <taxon>Ascomycota</taxon>
        <taxon>Pezizomycotina</taxon>
        <taxon>Dothideomycetes</taxon>
        <taxon>Pleosporomycetidae</taxon>
        <taxon>Pleosporales</taxon>
        <taxon>Pleosporineae</taxon>
        <taxon>Pleosporaceae</taxon>
        <taxon>Decorospora</taxon>
    </lineage>
</organism>
<dbReference type="AlphaFoldDB" id="A0A6A5KKC5"/>
<gene>
    <name evidence="3" type="ORF">BDW02DRAFT_356961</name>
</gene>
<evidence type="ECO:0000256" key="2">
    <source>
        <dbReference type="SAM" id="Phobius"/>
    </source>
</evidence>
<reference evidence="3" key="1">
    <citation type="submission" date="2020-01" db="EMBL/GenBank/DDBJ databases">
        <authorList>
            <consortium name="DOE Joint Genome Institute"/>
            <person name="Haridas S."/>
            <person name="Albert R."/>
            <person name="Binder M."/>
            <person name="Bloem J."/>
            <person name="Labutti K."/>
            <person name="Salamov A."/>
            <person name="Andreopoulos B."/>
            <person name="Baker S.E."/>
            <person name="Barry K."/>
            <person name="Bills G."/>
            <person name="Bluhm B.H."/>
            <person name="Cannon C."/>
            <person name="Castanera R."/>
            <person name="Culley D.E."/>
            <person name="Daum C."/>
            <person name="Ezra D."/>
            <person name="Gonzalez J.B."/>
            <person name="Henrissat B."/>
            <person name="Kuo A."/>
            <person name="Liang C."/>
            <person name="Lipzen A."/>
            <person name="Lutzoni F."/>
            <person name="Magnuson J."/>
            <person name="Mondo S."/>
            <person name="Nolan M."/>
            <person name="Ohm R."/>
            <person name="Pangilinan J."/>
            <person name="Park H.-J."/>
            <person name="Ramirez L."/>
            <person name="Alfaro M."/>
            <person name="Sun H."/>
            <person name="Tritt A."/>
            <person name="Yoshinaga Y."/>
            <person name="Zwiers L.-H."/>
            <person name="Turgeon B.G."/>
            <person name="Goodwin S.B."/>
            <person name="Spatafora J.W."/>
            <person name="Crous P.W."/>
            <person name="Grigoriev I.V."/>
        </authorList>
    </citation>
    <scope>NUCLEOTIDE SEQUENCE</scope>
    <source>
        <strain evidence="3">P77</strain>
    </source>
</reference>
<evidence type="ECO:0000256" key="1">
    <source>
        <dbReference type="SAM" id="MobiDB-lite"/>
    </source>
</evidence>
<feature type="compositionally biased region" description="Basic and acidic residues" evidence="1">
    <location>
        <begin position="1"/>
        <end position="11"/>
    </location>
</feature>
<proteinExistence type="predicted"/>
<name>A0A6A5KKC5_9PLEO</name>